<dbReference type="AlphaFoldDB" id="A0A376AFV6"/>
<sequence length="333" mass="36557">MPSNRSLAQSRAAIDSAIAYCEARNAVLIVSDNSGDPEKRAYLAGRSPLLTVIDAGDAPPLVNMRLALDAATTPFVMPMGDDDQIAVAEGQPAFDLASLPGDYIGVLPVSVPYSALHGQMQTKGFALDSDDPAERIGQYVAGAQGNNSLYYSMFRRDVFTSLIHAFAEHHPTKGMYCDWALMLALICYGKMAHDPGTVFRYNMGKWDSVEKIDGMVVDLYRNAGLPAEATKFDGLLMYLDLFVLSMRSGSPVQPEQRQRLGRIVTNRLLGPFIQKVANAPEDYDGTVRHLATMAIEEQDSFMQFQIALMMVDRLQPGLKDRYVAFVKAMMAPA</sequence>
<accession>A0A376AFV6</accession>
<reference evidence="2" key="1">
    <citation type="submission" date="2018-07" db="EMBL/GenBank/DDBJ databases">
        <authorList>
            <person name="Peiro R."/>
            <person name="Begona"/>
            <person name="Cbmso G."/>
            <person name="Lopez M."/>
            <person name="Gonzalez S."/>
        </authorList>
    </citation>
    <scope>NUCLEOTIDE SEQUENCE [LARGE SCALE GENOMIC DNA]</scope>
</reference>
<dbReference type="SUPFAM" id="SSF53448">
    <property type="entry name" value="Nucleotide-diphospho-sugar transferases"/>
    <property type="match status" value="1"/>
</dbReference>
<dbReference type="InterPro" id="IPR029044">
    <property type="entry name" value="Nucleotide-diphossugar_trans"/>
</dbReference>
<gene>
    <name evidence="1" type="ORF">RHIZ70_2427</name>
</gene>
<evidence type="ECO:0000313" key="2">
    <source>
        <dbReference type="Proteomes" id="UP000254764"/>
    </source>
</evidence>
<evidence type="ECO:0008006" key="3">
    <source>
        <dbReference type="Google" id="ProtNLM"/>
    </source>
</evidence>
<evidence type="ECO:0000313" key="1">
    <source>
        <dbReference type="EMBL" id="SSC66719.1"/>
    </source>
</evidence>
<proteinExistence type="predicted"/>
<protein>
    <recommendedName>
        <fullName evidence="3">Glycosyltransferase 2-like domain-containing protein</fullName>
    </recommendedName>
</protein>
<dbReference type="Proteomes" id="UP000254764">
    <property type="component" value="Unassembled WGS sequence"/>
</dbReference>
<dbReference type="EMBL" id="UEYP01000002">
    <property type="protein sequence ID" value="SSC66719.1"/>
    <property type="molecule type" value="Genomic_DNA"/>
</dbReference>
<keyword evidence="2" id="KW-1185">Reference proteome</keyword>
<name>A0A376AFV6_9HYPH</name>
<organism evidence="1 2">
    <name type="scientific">Ciceribacter selenitireducens ATCC BAA-1503</name>
    <dbReference type="NCBI Taxonomy" id="1336235"/>
    <lineage>
        <taxon>Bacteria</taxon>
        <taxon>Pseudomonadati</taxon>
        <taxon>Pseudomonadota</taxon>
        <taxon>Alphaproteobacteria</taxon>
        <taxon>Hyphomicrobiales</taxon>
        <taxon>Rhizobiaceae</taxon>
        <taxon>Ciceribacter</taxon>
    </lineage>
</organism>